<keyword evidence="6 7" id="KW-0998">Cell outer membrane</keyword>
<dbReference type="Pfam" id="PF13715">
    <property type="entry name" value="CarbopepD_reg_2"/>
    <property type="match status" value="1"/>
</dbReference>
<dbReference type="Proteomes" id="UP000576082">
    <property type="component" value="Unassembled WGS sequence"/>
</dbReference>
<dbReference type="InterPro" id="IPR008969">
    <property type="entry name" value="CarboxyPept-like_regulatory"/>
</dbReference>
<comment type="caution">
    <text evidence="10">The sequence shown here is derived from an EMBL/GenBank/DDBJ whole genome shotgun (WGS) entry which is preliminary data.</text>
</comment>
<evidence type="ECO:0000256" key="3">
    <source>
        <dbReference type="ARBA" id="ARBA00022452"/>
    </source>
</evidence>
<evidence type="ECO:0000256" key="2">
    <source>
        <dbReference type="ARBA" id="ARBA00022448"/>
    </source>
</evidence>
<dbReference type="InterPro" id="IPR037066">
    <property type="entry name" value="Plug_dom_sf"/>
</dbReference>
<dbReference type="InterPro" id="IPR023996">
    <property type="entry name" value="TonB-dep_OMP_SusC/RagA"/>
</dbReference>
<keyword evidence="5 7" id="KW-0472">Membrane</keyword>
<dbReference type="SUPFAM" id="SSF56935">
    <property type="entry name" value="Porins"/>
    <property type="match status" value="1"/>
</dbReference>
<evidence type="ECO:0000256" key="6">
    <source>
        <dbReference type="ARBA" id="ARBA00023237"/>
    </source>
</evidence>
<evidence type="ECO:0000256" key="8">
    <source>
        <dbReference type="SAM" id="SignalP"/>
    </source>
</evidence>
<dbReference type="PROSITE" id="PS52016">
    <property type="entry name" value="TONB_DEPENDENT_REC_3"/>
    <property type="match status" value="1"/>
</dbReference>
<dbReference type="Pfam" id="PF07715">
    <property type="entry name" value="Plug"/>
    <property type="match status" value="1"/>
</dbReference>
<evidence type="ECO:0000313" key="10">
    <source>
        <dbReference type="EMBL" id="NME67321.1"/>
    </source>
</evidence>
<feature type="domain" description="TonB-dependent receptor plug" evidence="9">
    <location>
        <begin position="114"/>
        <end position="238"/>
    </location>
</feature>
<evidence type="ECO:0000313" key="11">
    <source>
        <dbReference type="Proteomes" id="UP000576082"/>
    </source>
</evidence>
<feature type="chain" id="PRO_5030714146" evidence="8">
    <location>
        <begin position="22"/>
        <end position="1065"/>
    </location>
</feature>
<comment type="similarity">
    <text evidence="7">Belongs to the TonB-dependent receptor family.</text>
</comment>
<dbReference type="Gene3D" id="2.170.130.10">
    <property type="entry name" value="TonB-dependent receptor, plug domain"/>
    <property type="match status" value="1"/>
</dbReference>
<organism evidence="10 11">
    <name type="scientific">Flammeovirga aprica JL-4</name>
    <dbReference type="NCBI Taxonomy" id="694437"/>
    <lineage>
        <taxon>Bacteria</taxon>
        <taxon>Pseudomonadati</taxon>
        <taxon>Bacteroidota</taxon>
        <taxon>Cytophagia</taxon>
        <taxon>Cytophagales</taxon>
        <taxon>Flammeovirgaceae</taxon>
        <taxon>Flammeovirga</taxon>
    </lineage>
</organism>
<keyword evidence="8" id="KW-0732">Signal</keyword>
<protein>
    <submittedName>
        <fullName evidence="10">SusC/RagA family TonB-linked outer membrane protein</fullName>
    </submittedName>
</protein>
<dbReference type="InterPro" id="IPR012910">
    <property type="entry name" value="Plug_dom"/>
</dbReference>
<keyword evidence="4 7" id="KW-0812">Transmembrane</keyword>
<comment type="subcellular location">
    <subcellularLocation>
        <location evidence="1 7">Cell outer membrane</location>
        <topology evidence="1 7">Multi-pass membrane protein</topology>
    </subcellularLocation>
</comment>
<dbReference type="EMBL" id="JABANE010000009">
    <property type="protein sequence ID" value="NME67321.1"/>
    <property type="molecule type" value="Genomic_DNA"/>
</dbReference>
<keyword evidence="3 7" id="KW-1134">Transmembrane beta strand</keyword>
<dbReference type="InterPro" id="IPR036942">
    <property type="entry name" value="Beta-barrel_TonB_sf"/>
</dbReference>
<evidence type="ECO:0000256" key="4">
    <source>
        <dbReference type="ARBA" id="ARBA00022692"/>
    </source>
</evidence>
<proteinExistence type="inferred from homology"/>
<gene>
    <name evidence="10" type="ORF">HHU12_05035</name>
</gene>
<dbReference type="NCBIfam" id="TIGR04056">
    <property type="entry name" value="OMP_RagA_SusC"/>
    <property type="match status" value="1"/>
</dbReference>
<keyword evidence="2 7" id="KW-0813">Transport</keyword>
<dbReference type="InterPro" id="IPR023997">
    <property type="entry name" value="TonB-dep_OMP_SusC/RagA_CS"/>
</dbReference>
<reference evidence="10 11" key="1">
    <citation type="submission" date="2020-04" db="EMBL/GenBank/DDBJ databases">
        <title>Flammeovirga sp. SR4, a novel species isolated from seawater.</title>
        <authorList>
            <person name="Wang X."/>
        </authorList>
    </citation>
    <scope>NUCLEOTIDE SEQUENCE [LARGE SCALE GENOMIC DNA]</scope>
    <source>
        <strain evidence="10 11">ATCC 23126</strain>
    </source>
</reference>
<dbReference type="InterPro" id="IPR039426">
    <property type="entry name" value="TonB-dep_rcpt-like"/>
</dbReference>
<evidence type="ECO:0000256" key="7">
    <source>
        <dbReference type="PROSITE-ProRule" id="PRU01360"/>
    </source>
</evidence>
<keyword evidence="11" id="KW-1185">Reference proteome</keyword>
<dbReference type="Gene3D" id="2.60.40.1120">
    <property type="entry name" value="Carboxypeptidase-like, regulatory domain"/>
    <property type="match status" value="1"/>
</dbReference>
<evidence type="ECO:0000256" key="5">
    <source>
        <dbReference type="ARBA" id="ARBA00023136"/>
    </source>
</evidence>
<dbReference type="NCBIfam" id="TIGR04057">
    <property type="entry name" value="SusC_RagA_signa"/>
    <property type="match status" value="1"/>
</dbReference>
<dbReference type="AlphaFoldDB" id="A0A7X9RSN7"/>
<sequence length="1065" mass="116643">MNKRLLSTIVLALITMLSSIAQDRTISGVVSEEGNPLPGVTVLLKGTSKGTITDLDGKYHLTIGDDATLVFSFVGYSTQEVKVGQSSRIDISLEQDAEQLDEVVVTAMGQQTDKKSIGYAYQEVKSETLQQAGNPGLAGALQGKVSGVDIKPSSGMPGASTQINIRGSRSFTGNNAPLYVVDGMPISSNPDFSTGSSVTGADVANRAVDIDPNDIASINILKGQAAAALYGIRASNGVIIIETKSGKGGRSSKPIVNVSNTTSFDVVSRAPEYQTKYAQGSAGVFDPYSSMAWGPRISDLPNDINNHQNPPTGPNGTGYGGNHQGHEGKYFVPQLEHAGMNPWATPGTYDNFGDYFGTGYTVNTSANISQSTDNVNYSVGISNVDQKGVAPGTGMTRWNAKARLDASLNDNFSTGASANYVQSEIDKLSAGNDAALAGVYAAPNSYNLKGIPSANPTDPYDQISYRNLGFPNPYWAAENNVFNEKTDRFYGNAYLQYESKLRDNMDIRVKYQLGVDSYTSHYQDIFEFGNRGVFDGVGGGSINNYGVTNNTINSLATVNFNWEITSKSKISAILGNELNDNTQKKYEQYGANFNSGGWQHISNTQVQSMNENQRMKRTVGFFGSLTYSYEQLFFLTATGRNDYVSSMPRGNRSFFYPSISTSVVLSELDFLKDVDELSLFKVRASWAQVGQAGDYYEDYYSIPSYAGGWWSGEYPINYPMNGVTGFNRYGTLYDPQLKPQNTTSYELGTDLGFFNDRIVFSYTYSRQDVEDQIFAVPLAKSTGYSQKLTNGGRISTNAHEINLTLVPIQKKDLRWDMTFNYSRIVSVVEELAPGVESIFLGGFVTPQVRAAEGFAYPVIYGSTYLRDDNNNIIVDKDGLPMVDKEDIIGDVTPDFMLGFNTSLQYKNWNLSAVFDWKHGGEMYSGTNGLMNFYGVSKTTENRDEDFVFQGVKEDGTPNDIVIGPNGEKSHQDFYNRTNSINESLIYDNSFIKLRELAVGYQFPEKVFNGTTGVRLSAFARNILLWSKLPNLDPESSQGNNNMGGSFERFSMPNTSSFGFGVDLTF</sequence>
<evidence type="ECO:0000256" key="1">
    <source>
        <dbReference type="ARBA" id="ARBA00004571"/>
    </source>
</evidence>
<dbReference type="RefSeq" id="WP_169655578.1">
    <property type="nucleotide sequence ID" value="NZ_JABANE010000009.1"/>
</dbReference>
<evidence type="ECO:0000259" key="9">
    <source>
        <dbReference type="Pfam" id="PF07715"/>
    </source>
</evidence>
<accession>A0A7X9RSN7</accession>
<dbReference type="GO" id="GO:0009279">
    <property type="term" value="C:cell outer membrane"/>
    <property type="evidence" value="ECO:0007669"/>
    <property type="project" value="UniProtKB-SubCell"/>
</dbReference>
<name>A0A7X9RSN7_9BACT</name>
<dbReference type="Gene3D" id="2.40.170.20">
    <property type="entry name" value="TonB-dependent receptor, beta-barrel domain"/>
    <property type="match status" value="1"/>
</dbReference>
<dbReference type="SUPFAM" id="SSF49464">
    <property type="entry name" value="Carboxypeptidase regulatory domain-like"/>
    <property type="match status" value="1"/>
</dbReference>
<feature type="signal peptide" evidence="8">
    <location>
        <begin position="1"/>
        <end position="21"/>
    </location>
</feature>